<dbReference type="Pfam" id="PF08281">
    <property type="entry name" value="Sigma70_r4_2"/>
    <property type="match status" value="1"/>
</dbReference>
<dbReference type="SUPFAM" id="SSF88659">
    <property type="entry name" value="Sigma3 and sigma4 domains of RNA polymerase sigma factors"/>
    <property type="match status" value="1"/>
</dbReference>
<dbReference type="InterPro" id="IPR013249">
    <property type="entry name" value="RNA_pol_sigma70_r4_t2"/>
</dbReference>
<dbReference type="InterPro" id="IPR007627">
    <property type="entry name" value="RNA_pol_sigma70_r2"/>
</dbReference>
<evidence type="ECO:0000313" key="8">
    <source>
        <dbReference type="Proteomes" id="UP000028007"/>
    </source>
</evidence>
<dbReference type="PANTHER" id="PTHR43133:SF46">
    <property type="entry name" value="RNA POLYMERASE SIGMA-70 FACTOR ECF SUBFAMILY"/>
    <property type="match status" value="1"/>
</dbReference>
<dbReference type="AlphaFoldDB" id="A0A081PHC9"/>
<name>A0A081PHC9_9SPHI</name>
<evidence type="ECO:0000313" key="7">
    <source>
        <dbReference type="EMBL" id="KEQ30102.1"/>
    </source>
</evidence>
<feature type="domain" description="RNA polymerase sigma factor 70 region 4 type 2" evidence="6">
    <location>
        <begin position="125"/>
        <end position="176"/>
    </location>
</feature>
<dbReference type="InterPro" id="IPR013325">
    <property type="entry name" value="RNA_pol_sigma_r2"/>
</dbReference>
<organism evidence="7 8">
    <name type="scientific">Pedobacter antarcticus 4BY</name>
    <dbReference type="NCBI Taxonomy" id="1358423"/>
    <lineage>
        <taxon>Bacteria</taxon>
        <taxon>Pseudomonadati</taxon>
        <taxon>Bacteroidota</taxon>
        <taxon>Sphingobacteriia</taxon>
        <taxon>Sphingobacteriales</taxon>
        <taxon>Sphingobacteriaceae</taxon>
        <taxon>Pedobacter</taxon>
    </lineage>
</organism>
<dbReference type="InterPro" id="IPR014284">
    <property type="entry name" value="RNA_pol_sigma-70_dom"/>
</dbReference>
<keyword evidence="4" id="KW-0804">Transcription</keyword>
<dbReference type="RefSeq" id="WP_037440479.1">
    <property type="nucleotide sequence ID" value="NZ_JNFF01000050.1"/>
</dbReference>
<dbReference type="Gene3D" id="1.10.10.10">
    <property type="entry name" value="Winged helix-like DNA-binding domain superfamily/Winged helix DNA-binding domain"/>
    <property type="match status" value="1"/>
</dbReference>
<dbReference type="GO" id="GO:0006352">
    <property type="term" value="P:DNA-templated transcription initiation"/>
    <property type="evidence" value="ECO:0007669"/>
    <property type="project" value="InterPro"/>
</dbReference>
<dbReference type="OrthoDB" id="1342792at2"/>
<comment type="similarity">
    <text evidence="1">Belongs to the sigma-70 factor family. ECF subfamily.</text>
</comment>
<comment type="caution">
    <text evidence="7">The sequence shown here is derived from an EMBL/GenBank/DDBJ whole genome shotgun (WGS) entry which is preliminary data.</text>
</comment>
<evidence type="ECO:0000259" key="5">
    <source>
        <dbReference type="Pfam" id="PF04542"/>
    </source>
</evidence>
<dbReference type="Gene3D" id="1.10.1740.10">
    <property type="match status" value="1"/>
</dbReference>
<feature type="domain" description="RNA polymerase sigma-70 region 2" evidence="5">
    <location>
        <begin position="27"/>
        <end position="92"/>
    </location>
</feature>
<evidence type="ECO:0000256" key="1">
    <source>
        <dbReference type="ARBA" id="ARBA00010641"/>
    </source>
</evidence>
<keyword evidence="8" id="KW-1185">Reference proteome</keyword>
<dbReference type="EMBL" id="JNFF01000050">
    <property type="protein sequence ID" value="KEQ30102.1"/>
    <property type="molecule type" value="Genomic_DNA"/>
</dbReference>
<dbReference type="InterPro" id="IPR013324">
    <property type="entry name" value="RNA_pol_sigma_r3/r4-like"/>
</dbReference>
<sequence>MKAYATLTDLQLTDLLKKDDEAAYKEIYARYAPLLADFTASRLFSLDDARDIIHDVFLLLWEKRKTLVINLSLKAYLFAIVRHRIIDRIRKNVTREEYAVMLQALATAYEPGVEQQIAAKELQQTINRALESLSPRIQEIYRLSREQNRSVSEIANLLGLSEQTVKNQLTAALKHLRKSLAVVSTPAFLFWLLS</sequence>
<keyword evidence="3" id="KW-0731">Sigma factor</keyword>
<proteinExistence type="inferred from homology"/>
<evidence type="ECO:0000256" key="2">
    <source>
        <dbReference type="ARBA" id="ARBA00023015"/>
    </source>
</evidence>
<dbReference type="GO" id="GO:0003677">
    <property type="term" value="F:DNA binding"/>
    <property type="evidence" value="ECO:0007669"/>
    <property type="project" value="InterPro"/>
</dbReference>
<evidence type="ECO:0000256" key="3">
    <source>
        <dbReference type="ARBA" id="ARBA00023082"/>
    </source>
</evidence>
<reference evidence="7 8" key="1">
    <citation type="journal article" date="1992" name="Int. J. Syst. Bacteriol.">
        <title>Sphingobacterium antarcticus sp. nov. a Psychrotrophic Bacterium from the Soils of Schirmacher Oasis, Antarctica.</title>
        <authorList>
            <person name="Shivaji S."/>
            <person name="Ray M.K."/>
            <person name="Rao N.S."/>
            <person name="Saiserr L."/>
            <person name="Jagannadham M.V."/>
            <person name="Kumar G.S."/>
            <person name="Reddy G."/>
            <person name="Bhargava P.M."/>
        </authorList>
    </citation>
    <scope>NUCLEOTIDE SEQUENCE [LARGE SCALE GENOMIC DNA]</scope>
    <source>
        <strain evidence="7 8">4BY</strain>
    </source>
</reference>
<protein>
    <submittedName>
        <fullName evidence="7">Uncharacterized protein</fullName>
    </submittedName>
</protein>
<dbReference type="Proteomes" id="UP000028007">
    <property type="component" value="Unassembled WGS sequence"/>
</dbReference>
<accession>A0A081PHC9</accession>
<dbReference type="InterPro" id="IPR036388">
    <property type="entry name" value="WH-like_DNA-bd_sf"/>
</dbReference>
<evidence type="ECO:0000256" key="4">
    <source>
        <dbReference type="ARBA" id="ARBA00023163"/>
    </source>
</evidence>
<gene>
    <name evidence="7" type="ORF">N180_16640</name>
</gene>
<dbReference type="NCBIfam" id="TIGR02937">
    <property type="entry name" value="sigma70-ECF"/>
    <property type="match status" value="1"/>
</dbReference>
<keyword evidence="2" id="KW-0805">Transcription regulation</keyword>
<evidence type="ECO:0000259" key="6">
    <source>
        <dbReference type="Pfam" id="PF08281"/>
    </source>
</evidence>
<dbReference type="Pfam" id="PF04542">
    <property type="entry name" value="Sigma70_r2"/>
    <property type="match status" value="1"/>
</dbReference>
<dbReference type="InterPro" id="IPR014327">
    <property type="entry name" value="RNA_pol_sigma70_bacteroid"/>
</dbReference>
<dbReference type="NCBIfam" id="TIGR02985">
    <property type="entry name" value="Sig70_bacteroi1"/>
    <property type="match status" value="1"/>
</dbReference>
<dbReference type="GO" id="GO:0016987">
    <property type="term" value="F:sigma factor activity"/>
    <property type="evidence" value="ECO:0007669"/>
    <property type="project" value="UniProtKB-KW"/>
</dbReference>
<dbReference type="PANTHER" id="PTHR43133">
    <property type="entry name" value="RNA POLYMERASE ECF-TYPE SIGMA FACTO"/>
    <property type="match status" value="1"/>
</dbReference>
<dbReference type="SUPFAM" id="SSF88946">
    <property type="entry name" value="Sigma2 domain of RNA polymerase sigma factors"/>
    <property type="match status" value="1"/>
</dbReference>
<dbReference type="eggNOG" id="COG1595">
    <property type="taxonomic scope" value="Bacteria"/>
</dbReference>
<dbReference type="InterPro" id="IPR039425">
    <property type="entry name" value="RNA_pol_sigma-70-like"/>
</dbReference>